<proteinExistence type="predicted"/>
<organism evidence="1 2">
    <name type="scientific">Trifolium pratense</name>
    <name type="common">Red clover</name>
    <dbReference type="NCBI Taxonomy" id="57577"/>
    <lineage>
        <taxon>Eukaryota</taxon>
        <taxon>Viridiplantae</taxon>
        <taxon>Streptophyta</taxon>
        <taxon>Embryophyta</taxon>
        <taxon>Tracheophyta</taxon>
        <taxon>Spermatophyta</taxon>
        <taxon>Magnoliopsida</taxon>
        <taxon>eudicotyledons</taxon>
        <taxon>Gunneridae</taxon>
        <taxon>Pentapetalae</taxon>
        <taxon>rosids</taxon>
        <taxon>fabids</taxon>
        <taxon>Fabales</taxon>
        <taxon>Fabaceae</taxon>
        <taxon>Papilionoideae</taxon>
        <taxon>50 kb inversion clade</taxon>
        <taxon>NPAAA clade</taxon>
        <taxon>Hologalegina</taxon>
        <taxon>IRL clade</taxon>
        <taxon>Trifolieae</taxon>
        <taxon>Trifolium</taxon>
    </lineage>
</organism>
<evidence type="ECO:0000313" key="2">
    <source>
        <dbReference type="Proteomes" id="UP000236291"/>
    </source>
</evidence>
<dbReference type="Proteomes" id="UP000236291">
    <property type="component" value="Unassembled WGS sequence"/>
</dbReference>
<reference evidence="1 2" key="1">
    <citation type="journal article" date="2014" name="Am. J. Bot.">
        <title>Genome assembly and annotation for red clover (Trifolium pratense; Fabaceae).</title>
        <authorList>
            <person name="Istvanek J."/>
            <person name="Jaros M."/>
            <person name="Krenek A."/>
            <person name="Repkova J."/>
        </authorList>
    </citation>
    <scope>NUCLEOTIDE SEQUENCE [LARGE SCALE GENOMIC DNA]</scope>
    <source>
        <strain evidence="2">cv. Tatra</strain>
        <tissue evidence="1">Young leaves</tissue>
    </source>
</reference>
<comment type="caution">
    <text evidence="1">The sequence shown here is derived from an EMBL/GenBank/DDBJ whole genome shotgun (WGS) entry which is preliminary data.</text>
</comment>
<dbReference type="AlphaFoldDB" id="A0A2K3K502"/>
<feature type="non-terminal residue" evidence="1">
    <location>
        <position position="1"/>
    </location>
</feature>
<dbReference type="EMBL" id="ASHM01141416">
    <property type="protein sequence ID" value="PNX61369.1"/>
    <property type="molecule type" value="Genomic_DNA"/>
</dbReference>
<gene>
    <name evidence="1" type="ORF">L195_g060633</name>
</gene>
<name>A0A2K3K502_TRIPR</name>
<accession>A0A2K3K502</accession>
<reference evidence="1 2" key="2">
    <citation type="journal article" date="2017" name="Front. Plant Sci.">
        <title>Gene Classification and Mining of Molecular Markers Useful in Red Clover (Trifolium pratense) Breeding.</title>
        <authorList>
            <person name="Istvanek J."/>
            <person name="Dluhosova J."/>
            <person name="Dluhos P."/>
            <person name="Patkova L."/>
            <person name="Nedelnik J."/>
            <person name="Repkova J."/>
        </authorList>
    </citation>
    <scope>NUCLEOTIDE SEQUENCE [LARGE SCALE GENOMIC DNA]</scope>
    <source>
        <strain evidence="2">cv. Tatra</strain>
        <tissue evidence="1">Young leaves</tissue>
    </source>
</reference>
<protein>
    <submittedName>
        <fullName evidence="1">Uncharacterized protein</fullName>
    </submittedName>
</protein>
<evidence type="ECO:0000313" key="1">
    <source>
        <dbReference type="EMBL" id="PNX61369.1"/>
    </source>
</evidence>
<sequence length="41" mass="4522">LRCSSAPPPPPPPPPKLYPLSARFLLPQGKHSEKLAIEFDE</sequence>